<protein>
    <submittedName>
        <fullName evidence="1">Uncharacterized protein</fullName>
    </submittedName>
</protein>
<reference evidence="1" key="1">
    <citation type="journal article" date="2020" name="Stud. Mycol.">
        <title>101 Dothideomycetes genomes: a test case for predicting lifestyles and emergence of pathogens.</title>
        <authorList>
            <person name="Haridas S."/>
            <person name="Albert R."/>
            <person name="Binder M."/>
            <person name="Bloem J."/>
            <person name="Labutti K."/>
            <person name="Salamov A."/>
            <person name="Andreopoulos B."/>
            <person name="Baker S."/>
            <person name="Barry K."/>
            <person name="Bills G."/>
            <person name="Bluhm B."/>
            <person name="Cannon C."/>
            <person name="Castanera R."/>
            <person name="Culley D."/>
            <person name="Daum C."/>
            <person name="Ezra D."/>
            <person name="Gonzalez J."/>
            <person name="Henrissat B."/>
            <person name="Kuo A."/>
            <person name="Liang C."/>
            <person name="Lipzen A."/>
            <person name="Lutzoni F."/>
            <person name="Magnuson J."/>
            <person name="Mondo S."/>
            <person name="Nolan M."/>
            <person name="Ohm R."/>
            <person name="Pangilinan J."/>
            <person name="Park H.-J."/>
            <person name="Ramirez L."/>
            <person name="Alfaro M."/>
            <person name="Sun H."/>
            <person name="Tritt A."/>
            <person name="Yoshinaga Y."/>
            <person name="Zwiers L.-H."/>
            <person name="Turgeon B."/>
            <person name="Goodwin S."/>
            <person name="Spatafora J."/>
            <person name="Crous P."/>
            <person name="Grigoriev I."/>
        </authorList>
    </citation>
    <scope>NUCLEOTIDE SEQUENCE</scope>
    <source>
        <strain evidence="1">CBS 473.64</strain>
    </source>
</reference>
<dbReference type="EMBL" id="MU006790">
    <property type="protein sequence ID" value="KAF2638331.1"/>
    <property type="molecule type" value="Genomic_DNA"/>
</dbReference>
<dbReference type="Proteomes" id="UP000799753">
    <property type="component" value="Unassembled WGS sequence"/>
</dbReference>
<keyword evidence="2" id="KW-1185">Reference proteome</keyword>
<evidence type="ECO:0000313" key="2">
    <source>
        <dbReference type="Proteomes" id="UP000799753"/>
    </source>
</evidence>
<name>A0A6A6RUE2_9PLEO</name>
<organism evidence="1 2">
    <name type="scientific">Massarina eburnea CBS 473.64</name>
    <dbReference type="NCBI Taxonomy" id="1395130"/>
    <lineage>
        <taxon>Eukaryota</taxon>
        <taxon>Fungi</taxon>
        <taxon>Dikarya</taxon>
        <taxon>Ascomycota</taxon>
        <taxon>Pezizomycotina</taxon>
        <taxon>Dothideomycetes</taxon>
        <taxon>Pleosporomycetidae</taxon>
        <taxon>Pleosporales</taxon>
        <taxon>Massarineae</taxon>
        <taxon>Massarinaceae</taxon>
        <taxon>Massarina</taxon>
    </lineage>
</organism>
<proteinExistence type="predicted"/>
<evidence type="ECO:0000313" key="1">
    <source>
        <dbReference type="EMBL" id="KAF2638331.1"/>
    </source>
</evidence>
<gene>
    <name evidence="1" type="ORF">P280DRAFT_366095</name>
</gene>
<sequence>MTPAPRKDKAKKVQEDWKYMLKMDSNNLKRKNEILQPAKGGSLITTYIHASNYDSLRFVGPDKRLYLWVSHLPVTAMHGSRYDTLRHALFVAKSGENDPLYGDIVADHAYWDGFVDYNEAHLRVEYEALHIRSSSVEPALVVATLQILKDWEMHTMRVEKGVDPRGFEFSEISARKGDLGRLRYWKA</sequence>
<feature type="non-terminal residue" evidence="1">
    <location>
        <position position="187"/>
    </location>
</feature>
<dbReference type="AlphaFoldDB" id="A0A6A6RUE2"/>
<accession>A0A6A6RUE2</accession>
<dbReference type="OrthoDB" id="661148at2759"/>